<proteinExistence type="predicted"/>
<feature type="region of interest" description="Disordered" evidence="1">
    <location>
        <begin position="56"/>
        <end position="84"/>
    </location>
</feature>
<dbReference type="eggNOG" id="ENOG502QWQI">
    <property type="taxonomic scope" value="Eukaryota"/>
</dbReference>
<dbReference type="GeneID" id="27902459"/>
<feature type="compositionally biased region" description="Polar residues" evidence="1">
    <location>
        <begin position="1"/>
        <end position="17"/>
    </location>
</feature>
<feature type="region of interest" description="Disordered" evidence="1">
    <location>
        <begin position="550"/>
        <end position="626"/>
    </location>
</feature>
<gene>
    <name evidence="2" type="ORF">SEPMUDRAFT_149072</name>
</gene>
<dbReference type="RefSeq" id="XP_016760489.1">
    <property type="nucleotide sequence ID" value="XM_016905322.1"/>
</dbReference>
<feature type="compositionally biased region" description="Low complexity" evidence="1">
    <location>
        <begin position="551"/>
        <end position="560"/>
    </location>
</feature>
<dbReference type="PANTHER" id="PTHR38702:SF1">
    <property type="entry name" value="CALPONIN-HOMOLOGY (CH) DOMAIN-CONTAINING PROTEIN"/>
    <property type="match status" value="1"/>
</dbReference>
<dbReference type="HOGENOM" id="CLU_023476_0_0_1"/>
<evidence type="ECO:0008006" key="4">
    <source>
        <dbReference type="Google" id="ProtNLM"/>
    </source>
</evidence>
<feature type="region of interest" description="Disordered" evidence="1">
    <location>
        <begin position="1"/>
        <end position="36"/>
    </location>
</feature>
<protein>
    <recommendedName>
        <fullName evidence="4">Calponin-homology (CH) domain-containing protein</fullName>
    </recommendedName>
</protein>
<evidence type="ECO:0000256" key="1">
    <source>
        <dbReference type="SAM" id="MobiDB-lite"/>
    </source>
</evidence>
<accession>M3CEZ7</accession>
<sequence length="626" mass="69375">MADTVTASRSETHSPSSPAFHLADSESRASSPSPSVDASLAIDAVPYLDRSVSTPCSSISGASASESQLSISSRTRSSRLSDGSATVVRRRGYIRPQGTVSADSARNRDSVMSLGSIAHMQYYFARTGLLDGKGAQLARESEQKKRFLRKGREMGGLNEPTNTEASIRSTSGSELDYGSINLDDSHSSCAVSDSGLDVSVVESPTEVEFGEFWNPSDPTMLPPTVSTYKVKPEFTEPLPDMPVLRRELNEALQDACKVLEESQKKPAAGDTADVADNSGFYEIQGLHLLDIITLAIRAAKNYYTAHTNPIKLFALRSERELRKDLYNTLDTLKRMASRNFRGGIREMELLEIICWIESIDKLIKAEEVQEQEEAAEREAMVWREGDWAGKEREREWLFIKSFDKDEPALPEWPEMTSGQTLPTDFLKALQDGQRLVKLHNACVAKSKKKFDEIKTFHTDVSKPYRMAENLRYWAKAGEIRWETKIEVPALDVAQGSNEAAWRSFDEAIFKWCQGVRKELTEEWREEAKNQKNRETKPPELKIEVPSDEVVESAAAKGSSPPEEPSKPGDCQSGVQTTFDPSEVQLPVKPKVHIETVDISAKMSEVSKQVLGGGGGGEEDKENALPA</sequence>
<dbReference type="EMBL" id="KB456264">
    <property type="protein sequence ID" value="EMF12368.1"/>
    <property type="molecule type" value="Genomic_DNA"/>
</dbReference>
<evidence type="ECO:0000313" key="3">
    <source>
        <dbReference type="Proteomes" id="UP000016931"/>
    </source>
</evidence>
<reference evidence="2 3" key="1">
    <citation type="journal article" date="2012" name="PLoS Pathog.">
        <title>Diverse lifestyles and strategies of plant pathogenesis encoded in the genomes of eighteen Dothideomycetes fungi.</title>
        <authorList>
            <person name="Ohm R.A."/>
            <person name="Feau N."/>
            <person name="Henrissat B."/>
            <person name="Schoch C.L."/>
            <person name="Horwitz B.A."/>
            <person name="Barry K.W."/>
            <person name="Condon B.J."/>
            <person name="Copeland A.C."/>
            <person name="Dhillon B."/>
            <person name="Glaser F."/>
            <person name="Hesse C.N."/>
            <person name="Kosti I."/>
            <person name="LaButti K."/>
            <person name="Lindquist E.A."/>
            <person name="Lucas S."/>
            <person name="Salamov A.A."/>
            <person name="Bradshaw R.E."/>
            <person name="Ciuffetti L."/>
            <person name="Hamelin R.C."/>
            <person name="Kema G.H.J."/>
            <person name="Lawrence C."/>
            <person name="Scott J.A."/>
            <person name="Spatafora J.W."/>
            <person name="Turgeon B.G."/>
            <person name="de Wit P.J.G.M."/>
            <person name="Zhong S."/>
            <person name="Goodwin S.B."/>
            <person name="Grigoriev I.V."/>
        </authorList>
    </citation>
    <scope>NUCLEOTIDE SEQUENCE [LARGE SCALE GENOMIC DNA]</scope>
    <source>
        <strain evidence="2 3">SO2202</strain>
    </source>
</reference>
<evidence type="ECO:0000313" key="2">
    <source>
        <dbReference type="EMBL" id="EMF12368.1"/>
    </source>
</evidence>
<organism evidence="2 3">
    <name type="scientific">Sphaerulina musiva (strain SO2202)</name>
    <name type="common">Poplar stem canker fungus</name>
    <name type="synonym">Septoria musiva</name>
    <dbReference type="NCBI Taxonomy" id="692275"/>
    <lineage>
        <taxon>Eukaryota</taxon>
        <taxon>Fungi</taxon>
        <taxon>Dikarya</taxon>
        <taxon>Ascomycota</taxon>
        <taxon>Pezizomycotina</taxon>
        <taxon>Dothideomycetes</taxon>
        <taxon>Dothideomycetidae</taxon>
        <taxon>Mycosphaerellales</taxon>
        <taxon>Mycosphaerellaceae</taxon>
        <taxon>Sphaerulina</taxon>
    </lineage>
</organism>
<dbReference type="STRING" id="692275.M3CEZ7"/>
<dbReference type="PANTHER" id="PTHR38702">
    <property type="entry name" value="CALPONIN-HOMOLOGY (CH) DOMAIN-CONTAINING PROTEIN"/>
    <property type="match status" value="1"/>
</dbReference>
<keyword evidence="3" id="KW-1185">Reference proteome</keyword>
<name>M3CEZ7_SPHMS</name>
<dbReference type="OMA" id="LQGMHIL"/>
<dbReference type="AlphaFoldDB" id="M3CEZ7"/>
<feature type="compositionally biased region" description="Polar residues" evidence="1">
    <location>
        <begin position="159"/>
        <end position="172"/>
    </location>
</feature>
<feature type="region of interest" description="Disordered" evidence="1">
    <location>
        <begin position="153"/>
        <end position="172"/>
    </location>
</feature>
<dbReference type="OrthoDB" id="2534759at2759"/>
<dbReference type="Proteomes" id="UP000016931">
    <property type="component" value="Unassembled WGS sequence"/>
</dbReference>